<dbReference type="Pfam" id="PF00226">
    <property type="entry name" value="DnaJ"/>
    <property type="match status" value="1"/>
</dbReference>
<evidence type="ECO:0000313" key="8">
    <source>
        <dbReference type="Proteomes" id="UP000193380"/>
    </source>
</evidence>
<organism evidence="7 8">
    <name type="scientific">Oncorhynchus mykiss</name>
    <name type="common">Rainbow trout</name>
    <name type="synonym">Salmo gairdneri</name>
    <dbReference type="NCBI Taxonomy" id="8022"/>
    <lineage>
        <taxon>Eukaryota</taxon>
        <taxon>Metazoa</taxon>
        <taxon>Chordata</taxon>
        <taxon>Craniata</taxon>
        <taxon>Vertebrata</taxon>
        <taxon>Euteleostomi</taxon>
        <taxon>Actinopterygii</taxon>
        <taxon>Neopterygii</taxon>
        <taxon>Teleostei</taxon>
        <taxon>Protacanthopterygii</taxon>
        <taxon>Salmoniformes</taxon>
        <taxon>Salmonidae</taxon>
        <taxon>Salmoninae</taxon>
        <taxon>Oncorhynchus</taxon>
    </lineage>
</organism>
<evidence type="ECO:0000256" key="2">
    <source>
        <dbReference type="ARBA" id="ARBA00023136"/>
    </source>
</evidence>
<keyword evidence="2" id="KW-0472">Membrane</keyword>
<dbReference type="PROSITE" id="PS50076">
    <property type="entry name" value="DNAJ_2"/>
    <property type="match status" value="1"/>
</dbReference>
<evidence type="ECO:0000256" key="1">
    <source>
        <dbReference type="ARBA" id="ARBA00004635"/>
    </source>
</evidence>
<dbReference type="AlphaFoldDB" id="A0A060WKD4"/>
<dbReference type="InterPro" id="IPR051434">
    <property type="entry name" value="DnaJ_C_subfamily_member5"/>
</dbReference>
<dbReference type="CDD" id="cd06257">
    <property type="entry name" value="DnaJ"/>
    <property type="match status" value="1"/>
</dbReference>
<protein>
    <recommendedName>
        <fullName evidence="6">J domain-containing protein</fullName>
    </recommendedName>
</protein>
<name>A0A060WKD4_ONCMY</name>
<dbReference type="PANTHER" id="PTHR44027">
    <property type="entry name" value="DNAJ HOMOLOG SUBFAMILY C MEMBER 5 HOMOLOG"/>
    <property type="match status" value="1"/>
</dbReference>
<evidence type="ECO:0000256" key="4">
    <source>
        <dbReference type="ARBA" id="ARBA00023186"/>
    </source>
</evidence>
<proteinExistence type="predicted"/>
<dbReference type="EMBL" id="FR904594">
    <property type="protein sequence ID" value="CDQ67713.1"/>
    <property type="molecule type" value="Genomic_DNA"/>
</dbReference>
<evidence type="ECO:0000256" key="5">
    <source>
        <dbReference type="ARBA" id="ARBA00023288"/>
    </source>
</evidence>
<dbReference type="PaxDb" id="8022-A0A060WKD4"/>
<feature type="domain" description="J" evidence="6">
    <location>
        <begin position="51"/>
        <end position="116"/>
    </location>
</feature>
<reference evidence="7" key="2">
    <citation type="submission" date="2014-03" db="EMBL/GenBank/DDBJ databases">
        <authorList>
            <person name="Genoscope - CEA"/>
        </authorList>
    </citation>
    <scope>NUCLEOTIDE SEQUENCE</scope>
</reference>
<dbReference type="SMART" id="SM00271">
    <property type="entry name" value="DnaJ"/>
    <property type="match status" value="1"/>
</dbReference>
<keyword evidence="3" id="KW-0564">Palmitate</keyword>
<dbReference type="GO" id="GO:0005737">
    <property type="term" value="C:cytoplasm"/>
    <property type="evidence" value="ECO:0007669"/>
    <property type="project" value="UniProtKB-ARBA"/>
</dbReference>
<dbReference type="PANTHER" id="PTHR44027:SF2">
    <property type="entry name" value="DNAJ HOMOLOG SUBFAMILY C MEMBER 5G"/>
    <property type="match status" value="1"/>
</dbReference>
<comment type="subcellular location">
    <subcellularLocation>
        <location evidence="1">Membrane</location>
        <topology evidence="1">Lipid-anchor</topology>
    </subcellularLocation>
</comment>
<sequence>MVDIQNYKRIYANLLCDCISWQTSAMATTGTGATEPNRPGPQRKMSTTGESLYKVLGLEKGASAEDVKRAYRKLALKYHPDKNPDNPEAADKFKEINNANSILNDDGKRRIYDEYGSMGLYVSEQFGEESVKYYFLMSKWWFKTMAVCCTVFSCCCCCCCCCFCCGKCKPPEEDDHYQYVDPEDLEAQIKAETDRGDTVIIVQPIPVAVPIAVTSPVAESISLGPANCIDPANSLDPANPVVDNLTRPVAAENPGETLPESK</sequence>
<evidence type="ECO:0000256" key="3">
    <source>
        <dbReference type="ARBA" id="ARBA00023139"/>
    </source>
</evidence>
<reference evidence="7" key="1">
    <citation type="journal article" date="2014" name="Nat. Commun.">
        <title>The rainbow trout genome provides novel insights into evolution after whole-genome duplication in vertebrates.</title>
        <authorList>
            <person name="Berthelot C."/>
            <person name="Brunet F."/>
            <person name="Chalopin D."/>
            <person name="Juanchich A."/>
            <person name="Bernard M."/>
            <person name="Noel B."/>
            <person name="Bento P."/>
            <person name="Da Silva C."/>
            <person name="Labadie K."/>
            <person name="Alberti A."/>
            <person name="Aury J.M."/>
            <person name="Louis A."/>
            <person name="Dehais P."/>
            <person name="Bardou P."/>
            <person name="Montfort J."/>
            <person name="Klopp C."/>
            <person name="Cabau C."/>
            <person name="Gaspin C."/>
            <person name="Thorgaard G.H."/>
            <person name="Boussaha M."/>
            <person name="Quillet E."/>
            <person name="Guyomard R."/>
            <person name="Galiana D."/>
            <person name="Bobe J."/>
            <person name="Volff J.N."/>
            <person name="Genet C."/>
            <person name="Wincker P."/>
            <person name="Jaillon O."/>
            <person name="Roest Crollius H."/>
            <person name="Guiguen Y."/>
        </authorList>
    </citation>
    <scope>NUCLEOTIDE SEQUENCE [LARGE SCALE GENOMIC DNA]</scope>
</reference>
<dbReference type="PRINTS" id="PR00625">
    <property type="entry name" value="JDOMAIN"/>
</dbReference>
<evidence type="ECO:0000259" key="6">
    <source>
        <dbReference type="PROSITE" id="PS50076"/>
    </source>
</evidence>
<dbReference type="InterPro" id="IPR001623">
    <property type="entry name" value="DnaJ_domain"/>
</dbReference>
<dbReference type="SUPFAM" id="SSF46565">
    <property type="entry name" value="Chaperone J-domain"/>
    <property type="match status" value="1"/>
</dbReference>
<evidence type="ECO:0000313" key="7">
    <source>
        <dbReference type="EMBL" id="CDQ67713.1"/>
    </source>
</evidence>
<dbReference type="STRING" id="8022.A0A060WKD4"/>
<dbReference type="FunFam" id="1.10.287.110:FF:000017">
    <property type="entry name" value="dnaJ homolog subfamily C member 5"/>
    <property type="match status" value="1"/>
</dbReference>
<dbReference type="Proteomes" id="UP000193380">
    <property type="component" value="Unassembled WGS sequence"/>
</dbReference>
<dbReference type="InterPro" id="IPR036869">
    <property type="entry name" value="J_dom_sf"/>
</dbReference>
<keyword evidence="5" id="KW-0449">Lipoprotein</keyword>
<dbReference type="GO" id="GO:0016020">
    <property type="term" value="C:membrane"/>
    <property type="evidence" value="ECO:0007669"/>
    <property type="project" value="UniProtKB-SubCell"/>
</dbReference>
<gene>
    <name evidence="7" type="ORF">GSONMT00022391001</name>
</gene>
<dbReference type="InterPro" id="IPR018253">
    <property type="entry name" value="DnaJ_domain_CS"/>
</dbReference>
<accession>A0A060WKD4</accession>
<keyword evidence="4" id="KW-0143">Chaperone</keyword>
<dbReference type="Gene3D" id="1.10.287.110">
    <property type="entry name" value="DnaJ domain"/>
    <property type="match status" value="1"/>
</dbReference>
<dbReference type="PROSITE" id="PS00636">
    <property type="entry name" value="DNAJ_1"/>
    <property type="match status" value="1"/>
</dbReference>